<gene>
    <name evidence="4" type="ORF">GNY06_03290</name>
</gene>
<dbReference type="InterPro" id="IPR042122">
    <property type="entry name" value="Ser_AcTrfase_N_sf"/>
</dbReference>
<evidence type="ECO:0000256" key="1">
    <source>
        <dbReference type="ARBA" id="ARBA00022605"/>
    </source>
</evidence>
<evidence type="ECO:0000313" key="4">
    <source>
        <dbReference type="EMBL" id="NAW50450.1"/>
    </source>
</evidence>
<dbReference type="RefSeq" id="WP_166518793.1">
    <property type="nucleotide sequence ID" value="NZ_JAAABJ010000315.1"/>
</dbReference>
<dbReference type="GO" id="GO:0016746">
    <property type="term" value="F:acyltransferase activity"/>
    <property type="evidence" value="ECO:0007669"/>
    <property type="project" value="UniProtKB-KW"/>
</dbReference>
<dbReference type="Proteomes" id="UP000553459">
    <property type="component" value="Unassembled WGS sequence"/>
</dbReference>
<name>A0A845PWH2_9FLAO</name>
<dbReference type="InterPro" id="IPR011004">
    <property type="entry name" value="Trimer_LpxA-like_sf"/>
</dbReference>
<evidence type="ECO:0000256" key="2">
    <source>
        <dbReference type="ARBA" id="ARBA00022679"/>
    </source>
</evidence>
<dbReference type="Gene3D" id="2.160.10.10">
    <property type="entry name" value="Hexapeptide repeat proteins"/>
    <property type="match status" value="1"/>
</dbReference>
<comment type="caution">
    <text evidence="4">The sequence shown here is derived from an EMBL/GenBank/DDBJ whole genome shotgun (WGS) entry which is preliminary data.</text>
</comment>
<sequence length="276" mass="31235">MSVSPDFIQQIFYRKHCKSAVFFDKKKAEYFVEELYKTLFLPGNFKTETELKSKFKTLQNALFYLIKNITNDQLLAERQVEVLFNALPAIYDKLMLDATAILEVDPATESLDEILWAYPGFFATYIYRISHQLWTQEVKNLPRIMTEYGHSKTGIDIHPAASIGENFFIDHGTGIVIGETTRIGNHVKIYQGVTLGALNVAKDRANYKRHPDIEDHVTIYSGATILGGCTTIGRGSIIGGNVWVTQSVPPNSLVYHKSEIRIKDNNPLPDSLNFII</sequence>
<dbReference type="CDD" id="cd03354">
    <property type="entry name" value="LbH_SAT"/>
    <property type="match status" value="1"/>
</dbReference>
<dbReference type="NCBIfam" id="NF041874">
    <property type="entry name" value="EPS_EpsC"/>
    <property type="match status" value="1"/>
</dbReference>
<reference evidence="4 5" key="1">
    <citation type="submission" date="2019-11" db="EMBL/GenBank/DDBJ databases">
        <title>Characterization of Elizabethkingia argenteiflava sp. nov., isolated from inner surface of Soybean Pods.</title>
        <authorList>
            <person name="Mo S."/>
        </authorList>
    </citation>
    <scope>NUCLEOTIDE SEQUENCE [LARGE SCALE GENOMIC DNA]</scope>
    <source>
        <strain evidence="4 5">YB22</strain>
    </source>
</reference>
<dbReference type="GO" id="GO:0008652">
    <property type="term" value="P:amino acid biosynthetic process"/>
    <property type="evidence" value="ECO:0007669"/>
    <property type="project" value="UniProtKB-KW"/>
</dbReference>
<evidence type="ECO:0000313" key="5">
    <source>
        <dbReference type="Proteomes" id="UP000553459"/>
    </source>
</evidence>
<dbReference type="InterPro" id="IPR045304">
    <property type="entry name" value="LbH_SAT"/>
</dbReference>
<evidence type="ECO:0000256" key="3">
    <source>
        <dbReference type="ARBA" id="ARBA00023315"/>
    </source>
</evidence>
<accession>A0A845PWH2</accession>
<dbReference type="AlphaFoldDB" id="A0A845PWH2"/>
<keyword evidence="3" id="KW-0012">Acyltransferase</keyword>
<keyword evidence="1" id="KW-0028">Amino-acid biosynthesis</keyword>
<dbReference type="InterPro" id="IPR053376">
    <property type="entry name" value="Serine_acetyltransferase"/>
</dbReference>
<organism evidence="4 5">
    <name type="scientific">Elizabethkingia argenteiflava</name>
    <dbReference type="NCBI Taxonomy" id="2681556"/>
    <lineage>
        <taxon>Bacteria</taxon>
        <taxon>Pseudomonadati</taxon>
        <taxon>Bacteroidota</taxon>
        <taxon>Flavobacteriia</taxon>
        <taxon>Flavobacteriales</taxon>
        <taxon>Weeksellaceae</taxon>
        <taxon>Elizabethkingia</taxon>
    </lineage>
</organism>
<proteinExistence type="predicted"/>
<dbReference type="SUPFAM" id="SSF51161">
    <property type="entry name" value="Trimeric LpxA-like enzymes"/>
    <property type="match status" value="1"/>
</dbReference>
<dbReference type="EMBL" id="JAAABJ010000315">
    <property type="protein sequence ID" value="NAW50450.1"/>
    <property type="molecule type" value="Genomic_DNA"/>
</dbReference>
<keyword evidence="2 4" id="KW-0808">Transferase</keyword>
<dbReference type="PANTHER" id="PTHR42811">
    <property type="entry name" value="SERINE ACETYLTRANSFERASE"/>
    <property type="match status" value="1"/>
</dbReference>
<protein>
    <submittedName>
        <fullName evidence="4">Serine acetyltransferase</fullName>
    </submittedName>
</protein>
<keyword evidence="5" id="KW-1185">Reference proteome</keyword>
<dbReference type="Gene3D" id="1.10.3130.10">
    <property type="entry name" value="serine acetyltransferase, domain 1"/>
    <property type="match status" value="1"/>
</dbReference>